<dbReference type="EMBL" id="BMHB01000004">
    <property type="protein sequence ID" value="GGI18025.1"/>
    <property type="molecule type" value="Genomic_DNA"/>
</dbReference>
<reference evidence="2" key="1">
    <citation type="journal article" date="2019" name="Int. J. Syst. Evol. Microbiol.">
        <title>The Global Catalogue of Microorganisms (GCM) 10K type strain sequencing project: providing services to taxonomists for standard genome sequencing and annotation.</title>
        <authorList>
            <consortium name="The Broad Institute Genomics Platform"/>
            <consortium name="The Broad Institute Genome Sequencing Center for Infectious Disease"/>
            <person name="Wu L."/>
            <person name="Ma J."/>
        </authorList>
    </citation>
    <scope>NUCLEOTIDE SEQUENCE [LARGE SCALE GENOMIC DNA]</scope>
    <source>
        <strain evidence="2">CGMCC 1.14993</strain>
    </source>
</reference>
<name>A0A8J3AQC1_9BACI</name>
<dbReference type="Proteomes" id="UP000626244">
    <property type="component" value="Unassembled WGS sequence"/>
</dbReference>
<organism evidence="1 2">
    <name type="scientific">Gottfriedia solisilvae</name>
    <dbReference type="NCBI Taxonomy" id="1516104"/>
    <lineage>
        <taxon>Bacteria</taxon>
        <taxon>Bacillati</taxon>
        <taxon>Bacillota</taxon>
        <taxon>Bacilli</taxon>
        <taxon>Bacillales</taxon>
        <taxon>Bacillaceae</taxon>
        <taxon>Gottfriedia</taxon>
    </lineage>
</organism>
<keyword evidence="2" id="KW-1185">Reference proteome</keyword>
<protein>
    <submittedName>
        <fullName evidence="1">Uncharacterized protein</fullName>
    </submittedName>
</protein>
<dbReference type="AlphaFoldDB" id="A0A8J3AQC1"/>
<sequence length="193" mass="22528">MKTYSQADVMQLGTVDISNRWAKAFLKIVNSYPYVALKVRIPYGVVRRTKIICSDILRISDWKVDIDEIVKLLLEEFVNYVSKTNDPRDAYSRLKSITSNIQIYIDNKMTEHKQLPGYYNEDFKVVTISLERDVVLRVEYLLADMECIYPNHPYTVEIVLTHLLCDFVKQVQTQGKNVLRELISLLNEEADDE</sequence>
<dbReference type="RefSeq" id="WP_088003359.1">
    <property type="nucleotide sequence ID" value="NZ_BMHB01000004.1"/>
</dbReference>
<gene>
    <name evidence="1" type="ORF">GCM10007380_40870</name>
</gene>
<evidence type="ECO:0000313" key="1">
    <source>
        <dbReference type="EMBL" id="GGI18025.1"/>
    </source>
</evidence>
<accession>A0A8J3AQC1</accession>
<evidence type="ECO:0000313" key="2">
    <source>
        <dbReference type="Proteomes" id="UP000626244"/>
    </source>
</evidence>
<dbReference type="OrthoDB" id="2691320at2"/>
<proteinExistence type="predicted"/>
<comment type="caution">
    <text evidence="1">The sequence shown here is derived from an EMBL/GenBank/DDBJ whole genome shotgun (WGS) entry which is preliminary data.</text>
</comment>